<protein>
    <recommendedName>
        <fullName evidence="1">Alpha/beta hydrolase fold-3 domain-containing protein</fullName>
    </recommendedName>
</protein>
<dbReference type="EMBL" id="JAEPRC010000185">
    <property type="protein sequence ID" value="KAG2204918.1"/>
    <property type="molecule type" value="Genomic_DNA"/>
</dbReference>
<dbReference type="InterPro" id="IPR013094">
    <property type="entry name" value="AB_hydrolase_3"/>
</dbReference>
<accession>A0A8H7R652</accession>
<evidence type="ECO:0000313" key="2">
    <source>
        <dbReference type="EMBL" id="KAG2204918.1"/>
    </source>
</evidence>
<proteinExistence type="predicted"/>
<reference evidence="2" key="1">
    <citation type="submission" date="2020-12" db="EMBL/GenBank/DDBJ databases">
        <title>Metabolic potential, ecology and presence of endohyphal bacteria is reflected in genomic diversity of Mucoromycotina.</title>
        <authorList>
            <person name="Muszewska A."/>
            <person name="Okrasinska A."/>
            <person name="Steczkiewicz K."/>
            <person name="Drgas O."/>
            <person name="Orlowska M."/>
            <person name="Perlinska-Lenart U."/>
            <person name="Aleksandrzak-Piekarczyk T."/>
            <person name="Szatraj K."/>
            <person name="Zielenkiewicz U."/>
            <person name="Pilsyk S."/>
            <person name="Malc E."/>
            <person name="Mieczkowski P."/>
            <person name="Kruszewska J.S."/>
            <person name="Biernat P."/>
            <person name="Pawlowska J."/>
        </authorList>
    </citation>
    <scope>NUCLEOTIDE SEQUENCE</scope>
    <source>
        <strain evidence="2">CBS 226.32</strain>
    </source>
</reference>
<evidence type="ECO:0000313" key="3">
    <source>
        <dbReference type="Proteomes" id="UP000650833"/>
    </source>
</evidence>
<dbReference type="SUPFAM" id="SSF53474">
    <property type="entry name" value="alpha/beta-Hydrolases"/>
    <property type="match status" value="1"/>
</dbReference>
<keyword evidence="3" id="KW-1185">Reference proteome</keyword>
<feature type="domain" description="Alpha/beta hydrolase fold-3" evidence="1">
    <location>
        <begin position="3"/>
        <end position="191"/>
    </location>
</feature>
<dbReference type="Gene3D" id="3.40.50.1820">
    <property type="entry name" value="alpha/beta hydrolase"/>
    <property type="match status" value="1"/>
</dbReference>
<dbReference type="GO" id="GO:0016787">
    <property type="term" value="F:hydrolase activity"/>
    <property type="evidence" value="ECO:0007669"/>
    <property type="project" value="InterPro"/>
</dbReference>
<dbReference type="InterPro" id="IPR029058">
    <property type="entry name" value="AB_hydrolase_fold"/>
</dbReference>
<organism evidence="2 3">
    <name type="scientific">Mucor plumbeus</name>
    <dbReference type="NCBI Taxonomy" id="97098"/>
    <lineage>
        <taxon>Eukaryota</taxon>
        <taxon>Fungi</taxon>
        <taxon>Fungi incertae sedis</taxon>
        <taxon>Mucoromycota</taxon>
        <taxon>Mucoromycotina</taxon>
        <taxon>Mucoromycetes</taxon>
        <taxon>Mucorales</taxon>
        <taxon>Mucorineae</taxon>
        <taxon>Mucoraceae</taxon>
        <taxon>Mucor</taxon>
    </lineage>
</organism>
<name>A0A8H7R652_9FUNG</name>
<evidence type="ECO:0000259" key="1">
    <source>
        <dbReference type="Pfam" id="PF07859"/>
    </source>
</evidence>
<dbReference type="AlphaFoldDB" id="A0A8H7R652"/>
<sequence length="207" mass="22999">MLCINTYVAVAFPKYILSSEVKFPVTIEENFAVICWLCENANSINLNPAKTVIDGDYSGGNMSTFISMMVKDVGTVDAIKAHALLYLSLAVEPSVFESYNVYSKEDRFLSAKQAHLCIHENLGESEIELSACLTLYLLDTVEQLKGLHLALILSNECDTFRNKSKACTVSLPFVGTYTVEMHVLGAIHAYMSTPQYKFTLKLAIDFI</sequence>
<comment type="caution">
    <text evidence="2">The sequence shown here is derived from an EMBL/GenBank/DDBJ whole genome shotgun (WGS) entry which is preliminary data.</text>
</comment>
<dbReference type="OrthoDB" id="408631at2759"/>
<gene>
    <name evidence="2" type="ORF">INT46_002687</name>
</gene>
<dbReference type="Proteomes" id="UP000650833">
    <property type="component" value="Unassembled WGS sequence"/>
</dbReference>
<dbReference type="Pfam" id="PF07859">
    <property type="entry name" value="Abhydrolase_3"/>
    <property type="match status" value="1"/>
</dbReference>